<evidence type="ECO:0000313" key="8">
    <source>
        <dbReference type="Proteomes" id="UP000697127"/>
    </source>
</evidence>
<name>A0A9P6WKT3_9ASCO</name>
<feature type="transmembrane region" description="Helical" evidence="6">
    <location>
        <begin position="15"/>
        <end position="35"/>
    </location>
</feature>
<feature type="transmembrane region" description="Helical" evidence="6">
    <location>
        <begin position="42"/>
        <end position="61"/>
    </location>
</feature>
<reference evidence="7" key="1">
    <citation type="submission" date="2020-11" db="EMBL/GenBank/DDBJ databases">
        <title>Kefir isolates.</title>
        <authorList>
            <person name="Marcisauskas S."/>
            <person name="Kim Y."/>
            <person name="Blasche S."/>
        </authorList>
    </citation>
    <scope>NUCLEOTIDE SEQUENCE</scope>
    <source>
        <strain evidence="7">Olga-1</strain>
    </source>
</reference>
<evidence type="ECO:0000256" key="5">
    <source>
        <dbReference type="ARBA" id="ARBA00023136"/>
    </source>
</evidence>
<dbReference type="PANTHER" id="PTHR31465:SF1">
    <property type="entry name" value="PROTEIN RTA1-RELATED"/>
    <property type="match status" value="1"/>
</dbReference>
<protein>
    <recommendedName>
        <fullName evidence="9">RTA1-domain-containing protein</fullName>
    </recommendedName>
</protein>
<dbReference type="InterPro" id="IPR007568">
    <property type="entry name" value="RTA1"/>
</dbReference>
<comment type="similarity">
    <text evidence="2">Belongs to the lipid-translocating exporter (LTE) (TC 9.A.26.1) family.</text>
</comment>
<feature type="transmembrane region" description="Helical" evidence="6">
    <location>
        <begin position="238"/>
        <end position="263"/>
    </location>
</feature>
<feature type="transmembrane region" description="Helical" evidence="6">
    <location>
        <begin position="67"/>
        <end position="88"/>
    </location>
</feature>
<dbReference type="Proteomes" id="UP000697127">
    <property type="component" value="Unassembled WGS sequence"/>
</dbReference>
<dbReference type="Pfam" id="PF04479">
    <property type="entry name" value="RTA1"/>
    <property type="match status" value="1"/>
</dbReference>
<dbReference type="PANTHER" id="PTHR31465">
    <property type="entry name" value="PROTEIN RTA1-RELATED"/>
    <property type="match status" value="1"/>
</dbReference>
<proteinExistence type="inferred from homology"/>
<evidence type="ECO:0000256" key="6">
    <source>
        <dbReference type="SAM" id="Phobius"/>
    </source>
</evidence>
<evidence type="ECO:0000313" key="7">
    <source>
        <dbReference type="EMBL" id="KAG0687838.1"/>
    </source>
</evidence>
<comment type="caution">
    <text evidence="7">The sequence shown here is derived from an EMBL/GenBank/DDBJ whole genome shotgun (WGS) entry which is preliminary data.</text>
</comment>
<evidence type="ECO:0000256" key="3">
    <source>
        <dbReference type="ARBA" id="ARBA00022692"/>
    </source>
</evidence>
<feature type="transmembrane region" description="Helical" evidence="6">
    <location>
        <begin position="156"/>
        <end position="177"/>
    </location>
</feature>
<evidence type="ECO:0000256" key="2">
    <source>
        <dbReference type="ARBA" id="ARBA00009969"/>
    </source>
</evidence>
<dbReference type="EMBL" id="PUHW01000210">
    <property type="protein sequence ID" value="KAG0687838.1"/>
    <property type="molecule type" value="Genomic_DNA"/>
</dbReference>
<feature type="transmembrane region" description="Helical" evidence="6">
    <location>
        <begin position="197"/>
        <end position="218"/>
    </location>
</feature>
<keyword evidence="3 6" id="KW-0812">Transmembrane</keyword>
<evidence type="ECO:0000256" key="1">
    <source>
        <dbReference type="ARBA" id="ARBA00004141"/>
    </source>
</evidence>
<comment type="subcellular location">
    <subcellularLocation>
        <location evidence="1">Membrane</location>
        <topology evidence="1">Multi-pass membrane protein</topology>
    </subcellularLocation>
</comment>
<dbReference type="OrthoDB" id="4521223at2759"/>
<organism evidence="7 8">
    <name type="scientific">Pichia californica</name>
    <dbReference type="NCBI Taxonomy" id="460514"/>
    <lineage>
        <taxon>Eukaryota</taxon>
        <taxon>Fungi</taxon>
        <taxon>Dikarya</taxon>
        <taxon>Ascomycota</taxon>
        <taxon>Saccharomycotina</taxon>
        <taxon>Pichiomycetes</taxon>
        <taxon>Pichiales</taxon>
        <taxon>Pichiaceae</taxon>
        <taxon>Pichia</taxon>
    </lineage>
</organism>
<evidence type="ECO:0000256" key="4">
    <source>
        <dbReference type="ARBA" id="ARBA00022989"/>
    </source>
</evidence>
<evidence type="ECO:0008006" key="9">
    <source>
        <dbReference type="Google" id="ProtNLM"/>
    </source>
</evidence>
<keyword evidence="4 6" id="KW-1133">Transmembrane helix</keyword>
<dbReference type="GO" id="GO:0016020">
    <property type="term" value="C:membrane"/>
    <property type="evidence" value="ECO:0007669"/>
    <property type="project" value="UniProtKB-SubCell"/>
</dbReference>
<sequence length="311" mass="35089">MSYIPATGISEGGSIAFAVLYGIICISHTLIGIYYRRFKVAILMFIGTAFSCIGYAGRAWYVTDAGISPYVMQSVCIALGPSVVFGAIKELFIHYITFLKLEKIDGESNWYHDKRLKNFKLYEVFNVVANIISAAFIGSGLGTFSNDQTTSAMDNSINLVLAGFIIQLALCIISIFLWSYFRVYSSNVIQLTKKMKIYLYAILFSFTCIAIRLSYRVAEWGKINRVGIINNLTSNENYLLLLDGMTTLFACVAILIFHPGFVFGKSELIRIDREFETCNQKGTNNTEGNGEPKKDYKRVLHYVPIVRFFYK</sequence>
<feature type="transmembrane region" description="Helical" evidence="6">
    <location>
        <begin position="124"/>
        <end position="144"/>
    </location>
</feature>
<keyword evidence="8" id="KW-1185">Reference proteome</keyword>
<dbReference type="AlphaFoldDB" id="A0A9P6WKT3"/>
<gene>
    <name evidence="7" type="ORF">C6P40_001821</name>
</gene>
<keyword evidence="5 6" id="KW-0472">Membrane</keyword>
<accession>A0A9P6WKT3</accession>